<dbReference type="InterPro" id="IPR001667">
    <property type="entry name" value="DDH_dom"/>
</dbReference>
<dbReference type="Gene3D" id="3.10.310.20">
    <property type="entry name" value="DHHA2 domain"/>
    <property type="match status" value="1"/>
</dbReference>
<keyword evidence="2" id="KW-0479">Metal-binding</keyword>
<gene>
    <name evidence="7" type="ORF">LAESUDRAFT_676805</name>
</gene>
<evidence type="ECO:0000256" key="1">
    <source>
        <dbReference type="ARBA" id="ARBA00001936"/>
    </source>
</evidence>
<evidence type="ECO:0000256" key="4">
    <source>
        <dbReference type="ARBA" id="ARBA00023211"/>
    </source>
</evidence>
<dbReference type="GO" id="GO:0046872">
    <property type="term" value="F:metal ion binding"/>
    <property type="evidence" value="ECO:0007669"/>
    <property type="project" value="UniProtKB-KW"/>
</dbReference>
<dbReference type="Proteomes" id="UP000076871">
    <property type="component" value="Unassembled WGS sequence"/>
</dbReference>
<proteinExistence type="predicted"/>
<evidence type="ECO:0000259" key="6">
    <source>
        <dbReference type="SMART" id="SM01131"/>
    </source>
</evidence>
<name>A0A165F1B4_9APHY</name>
<sequence length="450" mass="49085">MPGDVQLKSPSDGNVSPGSTLSEFVDRTKEEYLNAVKQGTSREWTVVMGNEAGDLDSTACAIAYAWYANNIQNTPTVPLVQTPHSDLHLRLENLYAFSLAGLDPSSLLCISDVPHTKPAPFPSTKFALVDHNRLSAQFSSDNPDARVVAIIDHHADEGLYKDTANPRIITTGIGSCASLLTLYLAQKCPGKLPGELATLLLSAIVIDTSGMVPGGKAVDQDRQAAAFLATRCTLSFTPDPTISFNPQSTPVLYDNPAIQALNGTLQTKKRSLDHLGTRDLLRRDYKEYALTPSWAATREILVGLSSVPVSLSSWFAREGEEKFAREAEGWMAERGLAALGILTSFRGPGKKGKVKHRREQLFVVRTDSEGEDGAVLAKRLFKGLERSKELRLKDVKWDELGVRKRAGLGTGVKVGVWKQKNAEATRKTTAPLVKEIVEGTEEIQYEGQKL</sequence>
<keyword evidence="4" id="KW-0464">Manganese</keyword>
<feature type="compositionally biased region" description="Polar residues" evidence="5">
    <location>
        <begin position="8"/>
        <end position="21"/>
    </location>
</feature>
<evidence type="ECO:0000313" key="7">
    <source>
        <dbReference type="EMBL" id="KZT08161.1"/>
    </source>
</evidence>
<dbReference type="AlphaFoldDB" id="A0A165F1B4"/>
<dbReference type="Pfam" id="PF01368">
    <property type="entry name" value="DHH"/>
    <property type="match status" value="1"/>
</dbReference>
<comment type="cofactor">
    <cofactor evidence="1">
        <name>Mn(2+)</name>
        <dbReference type="ChEBI" id="CHEBI:29035"/>
    </cofactor>
</comment>
<organism evidence="7 8">
    <name type="scientific">Laetiporus sulphureus 93-53</name>
    <dbReference type="NCBI Taxonomy" id="1314785"/>
    <lineage>
        <taxon>Eukaryota</taxon>
        <taxon>Fungi</taxon>
        <taxon>Dikarya</taxon>
        <taxon>Basidiomycota</taxon>
        <taxon>Agaricomycotina</taxon>
        <taxon>Agaricomycetes</taxon>
        <taxon>Polyporales</taxon>
        <taxon>Laetiporus</taxon>
    </lineage>
</organism>
<dbReference type="PANTHER" id="PTHR12112">
    <property type="entry name" value="BNIP - RELATED"/>
    <property type="match status" value="1"/>
</dbReference>
<keyword evidence="3" id="KW-0378">Hydrolase</keyword>
<keyword evidence="8" id="KW-1185">Reference proteome</keyword>
<protein>
    <submittedName>
        <fullName evidence="7">DHH phosphoesterase</fullName>
    </submittedName>
</protein>
<feature type="domain" description="DHHA2" evidence="6">
    <location>
        <begin position="264"/>
        <end position="437"/>
    </location>
</feature>
<evidence type="ECO:0000256" key="3">
    <source>
        <dbReference type="ARBA" id="ARBA00022801"/>
    </source>
</evidence>
<dbReference type="FunCoup" id="A0A165F1B4">
    <property type="interactions" value="237"/>
</dbReference>
<evidence type="ECO:0000256" key="5">
    <source>
        <dbReference type="SAM" id="MobiDB-lite"/>
    </source>
</evidence>
<dbReference type="OrthoDB" id="374045at2759"/>
<evidence type="ECO:0000256" key="2">
    <source>
        <dbReference type="ARBA" id="ARBA00022723"/>
    </source>
</evidence>
<dbReference type="InParanoid" id="A0A165F1B4"/>
<dbReference type="GO" id="GO:0005737">
    <property type="term" value="C:cytoplasm"/>
    <property type="evidence" value="ECO:0007669"/>
    <property type="project" value="InterPro"/>
</dbReference>
<dbReference type="RefSeq" id="XP_040765901.1">
    <property type="nucleotide sequence ID" value="XM_040905638.1"/>
</dbReference>
<dbReference type="SMART" id="SM01131">
    <property type="entry name" value="DHHA2"/>
    <property type="match status" value="1"/>
</dbReference>
<dbReference type="GO" id="GO:0004309">
    <property type="term" value="F:exopolyphosphatase activity"/>
    <property type="evidence" value="ECO:0007669"/>
    <property type="project" value="TreeGrafter"/>
</dbReference>
<accession>A0A165F1B4</accession>
<dbReference type="GeneID" id="63822668"/>
<dbReference type="InterPro" id="IPR038763">
    <property type="entry name" value="DHH_sf"/>
</dbReference>
<reference evidence="7 8" key="1">
    <citation type="journal article" date="2016" name="Mol. Biol. Evol.">
        <title>Comparative Genomics of Early-Diverging Mushroom-Forming Fungi Provides Insights into the Origins of Lignocellulose Decay Capabilities.</title>
        <authorList>
            <person name="Nagy L.G."/>
            <person name="Riley R."/>
            <person name="Tritt A."/>
            <person name="Adam C."/>
            <person name="Daum C."/>
            <person name="Floudas D."/>
            <person name="Sun H."/>
            <person name="Yadav J.S."/>
            <person name="Pangilinan J."/>
            <person name="Larsson K.H."/>
            <person name="Matsuura K."/>
            <person name="Barry K."/>
            <person name="Labutti K."/>
            <person name="Kuo R."/>
            <person name="Ohm R.A."/>
            <person name="Bhattacharya S.S."/>
            <person name="Shirouzu T."/>
            <person name="Yoshinaga Y."/>
            <person name="Martin F.M."/>
            <person name="Grigoriev I.V."/>
            <person name="Hibbett D.S."/>
        </authorList>
    </citation>
    <scope>NUCLEOTIDE SEQUENCE [LARGE SCALE GENOMIC DNA]</scope>
    <source>
        <strain evidence="7 8">93-53</strain>
    </source>
</reference>
<dbReference type="InterPro" id="IPR004097">
    <property type="entry name" value="DHHA2"/>
</dbReference>
<dbReference type="InterPro" id="IPR038222">
    <property type="entry name" value="DHHA2_dom_sf"/>
</dbReference>
<feature type="region of interest" description="Disordered" evidence="5">
    <location>
        <begin position="1"/>
        <end position="21"/>
    </location>
</feature>
<dbReference type="Gene3D" id="3.90.1640.10">
    <property type="entry name" value="inorganic pyrophosphatase (n-terminal core)"/>
    <property type="match status" value="1"/>
</dbReference>
<evidence type="ECO:0000313" key="8">
    <source>
        <dbReference type="Proteomes" id="UP000076871"/>
    </source>
</evidence>
<dbReference type="EMBL" id="KV427616">
    <property type="protein sequence ID" value="KZT08161.1"/>
    <property type="molecule type" value="Genomic_DNA"/>
</dbReference>
<dbReference type="Pfam" id="PF02833">
    <property type="entry name" value="DHHA2"/>
    <property type="match status" value="1"/>
</dbReference>
<dbReference type="SUPFAM" id="SSF64182">
    <property type="entry name" value="DHH phosphoesterases"/>
    <property type="match status" value="1"/>
</dbReference>
<dbReference type="STRING" id="1314785.A0A165F1B4"/>
<dbReference type="PANTHER" id="PTHR12112:SF39">
    <property type="entry name" value="EG:152A3.5 PROTEIN (FBGN0003116_PN PROTEIN)"/>
    <property type="match status" value="1"/>
</dbReference>